<comment type="caution">
    <text evidence="1">The sequence shown here is derived from an EMBL/GenBank/DDBJ whole genome shotgun (WGS) entry which is preliminary data.</text>
</comment>
<gene>
    <name evidence="1" type="primary">PGBD3</name>
    <name evidence="1" type="ORF">T05_15351</name>
</gene>
<organism evidence="1 2">
    <name type="scientific">Trichinella murrelli</name>
    <dbReference type="NCBI Taxonomy" id="144512"/>
    <lineage>
        <taxon>Eukaryota</taxon>
        <taxon>Metazoa</taxon>
        <taxon>Ecdysozoa</taxon>
        <taxon>Nematoda</taxon>
        <taxon>Enoplea</taxon>
        <taxon>Dorylaimia</taxon>
        <taxon>Trichinellida</taxon>
        <taxon>Trichinellidae</taxon>
        <taxon>Trichinella</taxon>
    </lineage>
</organism>
<protein>
    <submittedName>
        <fullName evidence="1">PiggyBac transposable element-derived protein 3</fullName>
    </submittedName>
</protein>
<name>A0A0V0TTW8_9BILA</name>
<evidence type="ECO:0000313" key="1">
    <source>
        <dbReference type="EMBL" id="KRX42500.1"/>
    </source>
</evidence>
<proteinExistence type="predicted"/>
<dbReference type="EMBL" id="JYDJ01000143">
    <property type="protein sequence ID" value="KRX42500.1"/>
    <property type="molecule type" value="Genomic_DNA"/>
</dbReference>
<keyword evidence="2" id="KW-1185">Reference proteome</keyword>
<sequence>MQHGMFHEKLSVDESIVPYIVRHVAKMFVEANPIVHLLDGLAAARQKWYWPLFVNLVNTATVAAWRIHCFVEETPPHSRLEFRRQVVLSLLYSERTAPGRAASGFMSQWSDIRFGGVNHSLRTGPQGRCKLCQRNTKNMYTKCNAQLNAERGKQCLKFTIARNKIYHKSLCVDVLPPIITKIYVL</sequence>
<dbReference type="Proteomes" id="UP000055048">
    <property type="component" value="Unassembled WGS sequence"/>
</dbReference>
<dbReference type="OrthoDB" id="6380630at2759"/>
<reference evidence="1 2" key="1">
    <citation type="submission" date="2015-01" db="EMBL/GenBank/DDBJ databases">
        <title>Evolution of Trichinella species and genotypes.</title>
        <authorList>
            <person name="Korhonen P.K."/>
            <person name="Edoardo P."/>
            <person name="Giuseppe L.R."/>
            <person name="Gasser R.B."/>
        </authorList>
    </citation>
    <scope>NUCLEOTIDE SEQUENCE [LARGE SCALE GENOMIC DNA]</scope>
    <source>
        <strain evidence="1">ISS417</strain>
    </source>
</reference>
<accession>A0A0V0TTW8</accession>
<dbReference type="AlphaFoldDB" id="A0A0V0TTW8"/>
<evidence type="ECO:0000313" key="2">
    <source>
        <dbReference type="Proteomes" id="UP000055048"/>
    </source>
</evidence>